<proteinExistence type="predicted"/>
<accession>A0A0Q3VKI7</accession>
<dbReference type="PATRIC" id="fig|1637975.4.peg.4833"/>
<sequence length="87" mass="9936">MGKKAILTKYDYHKNCLIREINAVKSIKIPTQNYSINHTDLADWIIDVSSPKELEMLLSEIRIVKKRTNNIKPFLAIIAVGLVNKAE</sequence>
<comment type="caution">
    <text evidence="1">The sequence shown here is derived from an EMBL/GenBank/DDBJ whole genome shotgun (WGS) entry which is preliminary data.</text>
</comment>
<evidence type="ECO:0000313" key="2">
    <source>
        <dbReference type="Proteomes" id="UP000050996"/>
    </source>
</evidence>
<gene>
    <name evidence="1" type="ORF">AN957_23990</name>
</gene>
<organism evidence="1 2">
    <name type="scientific">Cytobacillus solani</name>
    <dbReference type="NCBI Taxonomy" id="1637975"/>
    <lineage>
        <taxon>Bacteria</taxon>
        <taxon>Bacillati</taxon>
        <taxon>Bacillota</taxon>
        <taxon>Bacilli</taxon>
        <taxon>Bacillales</taxon>
        <taxon>Bacillaceae</taxon>
        <taxon>Cytobacillus</taxon>
    </lineage>
</organism>
<name>A0A0Q3VKI7_9BACI</name>
<evidence type="ECO:0000313" key="1">
    <source>
        <dbReference type="EMBL" id="KQL22058.1"/>
    </source>
</evidence>
<dbReference type="Proteomes" id="UP000050996">
    <property type="component" value="Unassembled WGS sequence"/>
</dbReference>
<dbReference type="AlphaFoldDB" id="A0A0Q3VKI7"/>
<protein>
    <submittedName>
        <fullName evidence="1">Uncharacterized protein</fullName>
    </submittedName>
</protein>
<dbReference type="EMBL" id="LJIX01000006">
    <property type="protein sequence ID" value="KQL22058.1"/>
    <property type="molecule type" value="Genomic_DNA"/>
</dbReference>
<keyword evidence="2" id="KW-1185">Reference proteome</keyword>
<reference evidence="1 2" key="1">
    <citation type="submission" date="2015-09" db="EMBL/GenBank/DDBJ databases">
        <title>Genome sequencing project for genomic taxonomy and phylogenomics of Bacillus-like bacteria.</title>
        <authorList>
            <person name="Liu B."/>
            <person name="Wang J."/>
            <person name="Zhu Y."/>
            <person name="Liu G."/>
            <person name="Chen Q."/>
            <person name="Chen Z."/>
            <person name="Lan J."/>
            <person name="Che J."/>
            <person name="Ge C."/>
            <person name="Shi H."/>
            <person name="Pan Z."/>
            <person name="Liu X."/>
        </authorList>
    </citation>
    <scope>NUCLEOTIDE SEQUENCE [LARGE SCALE GENOMIC DNA]</scope>
    <source>
        <strain evidence="1 2">FJAT-18043</strain>
    </source>
</reference>